<reference evidence="3" key="2">
    <citation type="journal article" date="2014" name="ISME J.">
        <title>Microbial stratification in low pH oxic and suboxic macroscopic growths along an acid mine drainage.</title>
        <authorList>
            <person name="Mendez-Garcia C."/>
            <person name="Mesa V."/>
            <person name="Sprenger R.R."/>
            <person name="Richter M."/>
            <person name="Diez M.S."/>
            <person name="Solano J."/>
            <person name="Bargiela R."/>
            <person name="Golyshina O.V."/>
            <person name="Manteca A."/>
            <person name="Ramos J.L."/>
            <person name="Gallego J.R."/>
            <person name="Llorente I."/>
            <person name="Martins Dos Santos V.A."/>
            <person name="Jensen O.N."/>
            <person name="Pelaez A.I."/>
            <person name="Sanchez J."/>
            <person name="Ferrer M."/>
        </authorList>
    </citation>
    <scope>NUCLEOTIDE SEQUENCE</scope>
</reference>
<dbReference type="EMBL" id="AUZX01008617">
    <property type="protein sequence ID" value="EQD55019.1"/>
    <property type="molecule type" value="Genomic_DNA"/>
</dbReference>
<evidence type="ECO:0000256" key="2">
    <source>
        <dbReference type="ARBA" id="ARBA00023239"/>
    </source>
</evidence>
<dbReference type="GO" id="GO:0016836">
    <property type="term" value="F:hydro-lyase activity"/>
    <property type="evidence" value="ECO:0007669"/>
    <property type="project" value="UniProtKB-ARBA"/>
</dbReference>
<dbReference type="SUPFAM" id="SSF52096">
    <property type="entry name" value="ClpP/crotonase"/>
    <property type="match status" value="1"/>
</dbReference>
<dbReference type="Gene3D" id="1.10.12.10">
    <property type="entry name" value="Lyase 2-enoyl-coa Hydratase, Chain A, domain 2"/>
    <property type="match status" value="1"/>
</dbReference>
<dbReference type="PANTHER" id="PTHR11941">
    <property type="entry name" value="ENOYL-COA HYDRATASE-RELATED"/>
    <property type="match status" value="1"/>
</dbReference>
<dbReference type="GO" id="GO:0006635">
    <property type="term" value="P:fatty acid beta-oxidation"/>
    <property type="evidence" value="ECO:0007669"/>
    <property type="project" value="TreeGrafter"/>
</dbReference>
<gene>
    <name evidence="3" type="ORF">B1A_11954</name>
</gene>
<comment type="similarity">
    <text evidence="1">Belongs to the enoyl-CoA hydratase/isomerase family.</text>
</comment>
<dbReference type="FunFam" id="1.10.12.10:FF:000001">
    <property type="entry name" value="Probable enoyl-CoA hydratase, mitochondrial"/>
    <property type="match status" value="1"/>
</dbReference>
<name>T1BP47_9ZZZZ</name>
<dbReference type="AlphaFoldDB" id="T1BP47"/>
<dbReference type="InterPro" id="IPR001753">
    <property type="entry name" value="Enoyl-CoA_hydra/iso"/>
</dbReference>
<dbReference type="CDD" id="cd06558">
    <property type="entry name" value="crotonase-like"/>
    <property type="match status" value="1"/>
</dbReference>
<reference evidence="3" key="1">
    <citation type="submission" date="2013-08" db="EMBL/GenBank/DDBJ databases">
        <authorList>
            <person name="Mendez C."/>
            <person name="Richter M."/>
            <person name="Ferrer M."/>
            <person name="Sanchez J."/>
        </authorList>
    </citation>
    <scope>NUCLEOTIDE SEQUENCE</scope>
</reference>
<comment type="caution">
    <text evidence="3">The sequence shown here is derived from an EMBL/GenBank/DDBJ whole genome shotgun (WGS) entry which is preliminary data.</text>
</comment>
<accession>T1BP47</accession>
<sequence length="249" mass="27638">MEGKVARIEIRNGKNNLLNSGVLNELDRVIESLWNNKEVYVIVIAGAGDIFSAGAELTQFIPGGMDFIEYSRRGERLFRKLSEIPKITIAEMKGYVLGGGFELSLNCDIRVSTPETVIGFPEVTIGLLPGWTGTQRLPKLIGMSRATHYILTGERFDGNVAFNLGIVTKLFPKNDIKSKTMEFAKELSEKVSPISAALSKRLINKGSEMSMDNGLEMEAISMGVLYSTEDFKEGISAFIQKRKPEFKFK</sequence>
<dbReference type="InterPro" id="IPR014748">
    <property type="entry name" value="Enoyl-CoA_hydra_C"/>
</dbReference>
<dbReference type="Gene3D" id="3.90.226.10">
    <property type="entry name" value="2-enoyl-CoA Hydratase, Chain A, domain 1"/>
    <property type="match status" value="1"/>
</dbReference>
<organism evidence="3">
    <name type="scientific">mine drainage metagenome</name>
    <dbReference type="NCBI Taxonomy" id="410659"/>
    <lineage>
        <taxon>unclassified sequences</taxon>
        <taxon>metagenomes</taxon>
        <taxon>ecological metagenomes</taxon>
    </lineage>
</organism>
<proteinExistence type="inferred from homology"/>
<evidence type="ECO:0000313" key="3">
    <source>
        <dbReference type="EMBL" id="EQD55019.1"/>
    </source>
</evidence>
<evidence type="ECO:0000256" key="1">
    <source>
        <dbReference type="ARBA" id="ARBA00005254"/>
    </source>
</evidence>
<keyword evidence="2" id="KW-0456">Lyase</keyword>
<dbReference type="PANTHER" id="PTHR11941:SF54">
    <property type="entry name" value="ENOYL-COA HYDRATASE, MITOCHONDRIAL"/>
    <property type="match status" value="1"/>
</dbReference>
<dbReference type="Pfam" id="PF00378">
    <property type="entry name" value="ECH_1"/>
    <property type="match status" value="1"/>
</dbReference>
<dbReference type="InterPro" id="IPR029045">
    <property type="entry name" value="ClpP/crotonase-like_dom_sf"/>
</dbReference>
<protein>
    <submittedName>
        <fullName evidence="3">3-hydroxybutyryl-CoA dehydrogenase/3-hydroxybutyryl-CoA dehydratase</fullName>
    </submittedName>
</protein>